<dbReference type="GO" id="GO:0046872">
    <property type="term" value="F:metal ion binding"/>
    <property type="evidence" value="ECO:0007669"/>
    <property type="project" value="UniProtKB-UniRule"/>
</dbReference>
<evidence type="ECO:0000256" key="10">
    <source>
        <dbReference type="ARBA" id="ARBA00023004"/>
    </source>
</evidence>
<dbReference type="PIRSF" id="PIRSF006446">
    <property type="entry name" value="Cyt_quinol_oxidase_1"/>
    <property type="match status" value="1"/>
</dbReference>
<evidence type="ECO:0000256" key="6">
    <source>
        <dbReference type="ARBA" id="ARBA00022692"/>
    </source>
</evidence>
<keyword evidence="10 12" id="KW-0408">Iron</keyword>
<evidence type="ECO:0000256" key="2">
    <source>
        <dbReference type="ARBA" id="ARBA00009819"/>
    </source>
</evidence>
<keyword evidence="4 12" id="KW-1003">Cell membrane</keyword>
<comment type="subcellular location">
    <subcellularLocation>
        <location evidence="1">Cell membrane</location>
        <topology evidence="1">Multi-pass membrane protein</topology>
    </subcellularLocation>
</comment>
<dbReference type="OrthoDB" id="9807042at2"/>
<dbReference type="GO" id="GO:0019646">
    <property type="term" value="P:aerobic electron transport chain"/>
    <property type="evidence" value="ECO:0007669"/>
    <property type="project" value="InterPro"/>
</dbReference>
<dbReference type="PANTHER" id="PTHR30365">
    <property type="entry name" value="CYTOCHROME D UBIQUINOL OXIDASE"/>
    <property type="match status" value="1"/>
</dbReference>
<evidence type="ECO:0000256" key="11">
    <source>
        <dbReference type="ARBA" id="ARBA00023136"/>
    </source>
</evidence>
<evidence type="ECO:0000313" key="14">
    <source>
        <dbReference type="Proteomes" id="UP000198953"/>
    </source>
</evidence>
<feature type="transmembrane region" description="Helical" evidence="12">
    <location>
        <begin position="412"/>
        <end position="435"/>
    </location>
</feature>
<proteinExistence type="inferred from homology"/>
<feature type="transmembrane region" description="Helical" evidence="12">
    <location>
        <begin position="91"/>
        <end position="115"/>
    </location>
</feature>
<evidence type="ECO:0000256" key="3">
    <source>
        <dbReference type="ARBA" id="ARBA00022448"/>
    </source>
</evidence>
<accession>A0A1H7X2Z4</accession>
<feature type="transmembrane region" description="Helical" evidence="12">
    <location>
        <begin position="217"/>
        <end position="239"/>
    </location>
</feature>
<evidence type="ECO:0000256" key="5">
    <source>
        <dbReference type="ARBA" id="ARBA00022617"/>
    </source>
</evidence>
<dbReference type="GO" id="GO:0020037">
    <property type="term" value="F:heme binding"/>
    <property type="evidence" value="ECO:0007669"/>
    <property type="project" value="TreeGrafter"/>
</dbReference>
<feature type="transmembrane region" description="Helical" evidence="12">
    <location>
        <begin position="53"/>
        <end position="71"/>
    </location>
</feature>
<organism evidence="13 14">
    <name type="scientific">Nonomuraea pusilla</name>
    <dbReference type="NCBI Taxonomy" id="46177"/>
    <lineage>
        <taxon>Bacteria</taxon>
        <taxon>Bacillati</taxon>
        <taxon>Actinomycetota</taxon>
        <taxon>Actinomycetes</taxon>
        <taxon>Streptosporangiales</taxon>
        <taxon>Streptosporangiaceae</taxon>
        <taxon>Nonomuraea</taxon>
    </lineage>
</organism>
<evidence type="ECO:0000256" key="12">
    <source>
        <dbReference type="PIRNR" id="PIRNR006446"/>
    </source>
</evidence>
<keyword evidence="7 12" id="KW-0479">Metal-binding</keyword>
<dbReference type="RefSeq" id="WP_055501366.1">
    <property type="nucleotide sequence ID" value="NZ_BBZG01000001.1"/>
</dbReference>
<dbReference type="Pfam" id="PF01654">
    <property type="entry name" value="Cyt_bd_oxida_I"/>
    <property type="match status" value="1"/>
</dbReference>
<dbReference type="EMBL" id="FOBF01000011">
    <property type="protein sequence ID" value="SEM27577.1"/>
    <property type="molecule type" value="Genomic_DNA"/>
</dbReference>
<protein>
    <submittedName>
        <fullName evidence="13">Cytochrome bd-I ubiquinol oxidase subunit 1 apoprotein</fullName>
    </submittedName>
</protein>
<feature type="transmembrane region" description="Helical" evidence="12">
    <location>
        <begin position="20"/>
        <end position="41"/>
    </location>
</feature>
<keyword evidence="8 12" id="KW-0249">Electron transport</keyword>
<evidence type="ECO:0000256" key="1">
    <source>
        <dbReference type="ARBA" id="ARBA00004651"/>
    </source>
</evidence>
<comment type="similarity">
    <text evidence="2 12">Belongs to the cytochrome ubiquinol oxidase subunit 1 family.</text>
</comment>
<dbReference type="GO" id="GO:0005886">
    <property type="term" value="C:plasma membrane"/>
    <property type="evidence" value="ECO:0007669"/>
    <property type="project" value="UniProtKB-SubCell"/>
</dbReference>
<evidence type="ECO:0000256" key="7">
    <source>
        <dbReference type="ARBA" id="ARBA00022723"/>
    </source>
</evidence>
<keyword evidence="6 12" id="KW-0812">Transmembrane</keyword>
<gene>
    <name evidence="13" type="ORF">SAMN05660976_04708</name>
</gene>
<evidence type="ECO:0000256" key="4">
    <source>
        <dbReference type="ARBA" id="ARBA00022475"/>
    </source>
</evidence>
<reference evidence="13 14" key="1">
    <citation type="submission" date="2016-10" db="EMBL/GenBank/DDBJ databases">
        <authorList>
            <person name="de Groot N.N."/>
        </authorList>
    </citation>
    <scope>NUCLEOTIDE SEQUENCE [LARGE SCALE GENOMIC DNA]</scope>
    <source>
        <strain evidence="13 14">DSM 43357</strain>
    </source>
</reference>
<evidence type="ECO:0000313" key="13">
    <source>
        <dbReference type="EMBL" id="SEM27577.1"/>
    </source>
</evidence>
<keyword evidence="14" id="KW-1185">Reference proteome</keyword>
<keyword evidence="3 12" id="KW-0813">Transport</keyword>
<dbReference type="InterPro" id="IPR002585">
    <property type="entry name" value="Cyt-d_ubiquinol_oxidase_su_1"/>
</dbReference>
<feature type="transmembrane region" description="Helical" evidence="12">
    <location>
        <begin position="127"/>
        <end position="150"/>
    </location>
</feature>
<feature type="transmembrane region" description="Helical" evidence="12">
    <location>
        <begin position="362"/>
        <end position="383"/>
    </location>
</feature>
<name>A0A1H7X2Z4_9ACTN</name>
<dbReference type="Proteomes" id="UP000198953">
    <property type="component" value="Unassembled WGS sequence"/>
</dbReference>
<evidence type="ECO:0000256" key="8">
    <source>
        <dbReference type="ARBA" id="ARBA00022982"/>
    </source>
</evidence>
<evidence type="ECO:0000256" key="9">
    <source>
        <dbReference type="ARBA" id="ARBA00022989"/>
    </source>
</evidence>
<dbReference type="GO" id="GO:0070069">
    <property type="term" value="C:cytochrome complex"/>
    <property type="evidence" value="ECO:0007669"/>
    <property type="project" value="UniProtKB-UniRule"/>
</dbReference>
<sequence>MDVLDLSRWQFGITTVYHFLFVPLTIGLSVVVAGLQTAWYRTKKPEYLRLTKFWGRLFLINFAMGVVTGIVQEFQFGMNWSDYSRFVGDVFGAPLAMEGLVAFFLESTFLGLWIFGWDKLSPRLHLATIWLAAIGTSLSAYFILAANSWMQHPVGYRVVNGRAELTDIWAVLTNSTTLVTFPHVLFGAFLTAGAFVLGISAWFLLRGRDVAVFRTSARLALVVGLVAGIGASFSGHWQAQIMTEQQPMKMAAAEALWEDETSAGFSLFAIGDVENGRNHVNVQIPYGLSFLATNTFDGKVQGINDIQARYEAAYGPGDYRPVVGLAYWSFRLMIGFGGLSALLALAGLWLTRRGRLPSGRWCYRIAIAGIALPFVANSLGWIFTEMGRQPWTVFGLMSTASAVSPGVDVTEVAITLVGFTLVYAVLAFIEVRLLLKYIKLGAEERSEPESPVPALSY</sequence>
<dbReference type="STRING" id="46177.SAMN05660976_04708"/>
<dbReference type="GO" id="GO:0016682">
    <property type="term" value="F:oxidoreductase activity, acting on diphenols and related substances as donors, oxygen as acceptor"/>
    <property type="evidence" value="ECO:0007669"/>
    <property type="project" value="TreeGrafter"/>
</dbReference>
<feature type="transmembrane region" description="Helical" evidence="12">
    <location>
        <begin position="184"/>
        <end position="205"/>
    </location>
</feature>
<keyword evidence="5 12" id="KW-0349">Heme</keyword>
<keyword evidence="9 12" id="KW-1133">Transmembrane helix</keyword>
<keyword evidence="11 12" id="KW-0472">Membrane</keyword>
<dbReference type="AlphaFoldDB" id="A0A1H7X2Z4"/>
<dbReference type="GO" id="GO:0009055">
    <property type="term" value="F:electron transfer activity"/>
    <property type="evidence" value="ECO:0007669"/>
    <property type="project" value="UniProtKB-UniRule"/>
</dbReference>
<dbReference type="PANTHER" id="PTHR30365:SF15">
    <property type="entry name" value="CYTOCHROME BD UBIQUINOL OXIDASE SUBUNIT 1"/>
    <property type="match status" value="1"/>
</dbReference>
<feature type="transmembrane region" description="Helical" evidence="12">
    <location>
        <begin position="328"/>
        <end position="350"/>
    </location>
</feature>